<feature type="transmembrane region" description="Helical" evidence="9">
    <location>
        <begin position="194"/>
        <end position="219"/>
    </location>
</feature>
<dbReference type="PANTHER" id="PTHR11795">
    <property type="entry name" value="BRANCHED-CHAIN AMINO ACID TRANSPORT SYSTEM PERMEASE PROTEIN LIVH"/>
    <property type="match status" value="1"/>
</dbReference>
<dbReference type="GO" id="GO:0006865">
    <property type="term" value="P:amino acid transport"/>
    <property type="evidence" value="ECO:0007669"/>
    <property type="project" value="UniProtKB-KW"/>
</dbReference>
<organism evidence="10 11">
    <name type="scientific">Futiania mangrovi</name>
    <dbReference type="NCBI Taxonomy" id="2959716"/>
    <lineage>
        <taxon>Bacteria</taxon>
        <taxon>Pseudomonadati</taxon>
        <taxon>Pseudomonadota</taxon>
        <taxon>Alphaproteobacteria</taxon>
        <taxon>Futianiales</taxon>
        <taxon>Futianiaceae</taxon>
        <taxon>Futiania</taxon>
    </lineage>
</organism>
<proteinExistence type="inferred from homology"/>
<dbReference type="GO" id="GO:0005886">
    <property type="term" value="C:plasma membrane"/>
    <property type="evidence" value="ECO:0007669"/>
    <property type="project" value="UniProtKB-SubCell"/>
</dbReference>
<dbReference type="CDD" id="cd06582">
    <property type="entry name" value="TM_PBP1_LivH_like"/>
    <property type="match status" value="1"/>
</dbReference>
<dbReference type="GO" id="GO:0022857">
    <property type="term" value="F:transmembrane transporter activity"/>
    <property type="evidence" value="ECO:0007669"/>
    <property type="project" value="InterPro"/>
</dbReference>
<feature type="transmembrane region" description="Helical" evidence="9">
    <location>
        <begin position="65"/>
        <end position="87"/>
    </location>
</feature>
<evidence type="ECO:0000256" key="5">
    <source>
        <dbReference type="ARBA" id="ARBA00022970"/>
    </source>
</evidence>
<dbReference type="Proteomes" id="UP001055804">
    <property type="component" value="Unassembled WGS sequence"/>
</dbReference>
<evidence type="ECO:0000313" key="10">
    <source>
        <dbReference type="EMBL" id="MCP1335519.1"/>
    </source>
</evidence>
<name>A0A9J6PFX6_9PROT</name>
<feature type="transmembrane region" description="Helical" evidence="9">
    <location>
        <begin position="263"/>
        <end position="283"/>
    </location>
</feature>
<protein>
    <submittedName>
        <fullName evidence="10">Branched-chain amino acid ABC transporter permease</fullName>
    </submittedName>
</protein>
<gene>
    <name evidence="10" type="ORF">NJQ99_03765</name>
</gene>
<sequence>MTLYIQLLLNTLQIGSVYMLFALGLTLIFGVMKVVNFAHGTFFTAAALAIATVMPPAMYQLGLPVWAAYLIAFVAALAVVAVIGIVVYQFGFQKFLRDLIGSFILSIGLVLFLNGSYLAIFGGAPQKVPPLIDVNLSIFGAYITGQRLLLVVVAVGVTVGLYWLIQKTKLGLSLRAVAEDQEAAMLQGIQFRRVALYGFLIGTVLAAIAGAMMAPVHAITTVIGDEFLIKAFIIIIVGGLGSVGGAIIGAFLIAFIESVGGYYFDNSTATIAMFVLVMVVLLLRPQGIMGHAER</sequence>
<dbReference type="Pfam" id="PF02653">
    <property type="entry name" value="BPD_transp_2"/>
    <property type="match status" value="1"/>
</dbReference>
<dbReference type="EMBL" id="JAMZFT010000001">
    <property type="protein sequence ID" value="MCP1335519.1"/>
    <property type="molecule type" value="Genomic_DNA"/>
</dbReference>
<evidence type="ECO:0000256" key="7">
    <source>
        <dbReference type="ARBA" id="ARBA00023136"/>
    </source>
</evidence>
<comment type="caution">
    <text evidence="10">The sequence shown here is derived from an EMBL/GenBank/DDBJ whole genome shotgun (WGS) entry which is preliminary data.</text>
</comment>
<evidence type="ECO:0000256" key="2">
    <source>
        <dbReference type="ARBA" id="ARBA00022448"/>
    </source>
</evidence>
<keyword evidence="2" id="KW-0813">Transport</keyword>
<dbReference type="RefSeq" id="WP_269331462.1">
    <property type="nucleotide sequence ID" value="NZ_JAMZFT010000001.1"/>
</dbReference>
<keyword evidence="5" id="KW-0029">Amino-acid transport</keyword>
<dbReference type="PANTHER" id="PTHR11795:SF452">
    <property type="entry name" value="ABC TRANSPORTER PERMEASE PROTEIN"/>
    <property type="match status" value="1"/>
</dbReference>
<evidence type="ECO:0000313" key="11">
    <source>
        <dbReference type="Proteomes" id="UP001055804"/>
    </source>
</evidence>
<evidence type="ECO:0000256" key="9">
    <source>
        <dbReference type="SAM" id="Phobius"/>
    </source>
</evidence>
<accession>A0A9J6PFX6</accession>
<comment type="subcellular location">
    <subcellularLocation>
        <location evidence="1">Cell membrane</location>
        <topology evidence="1">Multi-pass membrane protein</topology>
    </subcellularLocation>
</comment>
<feature type="transmembrane region" description="Helical" evidence="9">
    <location>
        <begin position="12"/>
        <end position="35"/>
    </location>
</feature>
<feature type="transmembrane region" description="Helical" evidence="9">
    <location>
        <begin position="231"/>
        <end position="256"/>
    </location>
</feature>
<feature type="transmembrane region" description="Helical" evidence="9">
    <location>
        <begin position="42"/>
        <end position="59"/>
    </location>
</feature>
<evidence type="ECO:0000256" key="4">
    <source>
        <dbReference type="ARBA" id="ARBA00022692"/>
    </source>
</evidence>
<feature type="transmembrane region" description="Helical" evidence="9">
    <location>
        <begin position="140"/>
        <end position="165"/>
    </location>
</feature>
<evidence type="ECO:0000256" key="3">
    <source>
        <dbReference type="ARBA" id="ARBA00022475"/>
    </source>
</evidence>
<dbReference type="AlphaFoldDB" id="A0A9J6PFX6"/>
<keyword evidence="7 9" id="KW-0472">Membrane</keyword>
<comment type="similarity">
    <text evidence="8">Belongs to the binding-protein-dependent transport system permease family. LivHM subfamily.</text>
</comment>
<keyword evidence="6 9" id="KW-1133">Transmembrane helix</keyword>
<reference evidence="10" key="1">
    <citation type="submission" date="2022-06" db="EMBL/GenBank/DDBJ databases">
        <title>Isolation and Genomics of Futiania mangrovii gen. nov., sp. nov., a Rare and Metabolically-versatile member in the Class Alphaproteobacteria.</title>
        <authorList>
            <person name="Liu L."/>
            <person name="Huang W.-C."/>
            <person name="Pan J."/>
            <person name="Li J."/>
            <person name="Huang Y."/>
            <person name="Du H."/>
            <person name="Liu Y."/>
            <person name="Li M."/>
        </authorList>
    </citation>
    <scope>NUCLEOTIDE SEQUENCE</scope>
    <source>
        <strain evidence="10">FT118</strain>
    </source>
</reference>
<dbReference type="InterPro" id="IPR052157">
    <property type="entry name" value="BCAA_transport_permease"/>
</dbReference>
<dbReference type="InterPro" id="IPR001851">
    <property type="entry name" value="ABC_transp_permease"/>
</dbReference>
<feature type="transmembrane region" description="Helical" evidence="9">
    <location>
        <begin position="99"/>
        <end position="120"/>
    </location>
</feature>
<keyword evidence="3" id="KW-1003">Cell membrane</keyword>
<keyword evidence="4 9" id="KW-0812">Transmembrane</keyword>
<evidence type="ECO:0000256" key="8">
    <source>
        <dbReference type="ARBA" id="ARBA00037998"/>
    </source>
</evidence>
<keyword evidence="11" id="KW-1185">Reference proteome</keyword>
<evidence type="ECO:0000256" key="1">
    <source>
        <dbReference type="ARBA" id="ARBA00004651"/>
    </source>
</evidence>
<evidence type="ECO:0000256" key="6">
    <source>
        <dbReference type="ARBA" id="ARBA00022989"/>
    </source>
</evidence>